<proteinExistence type="predicted"/>
<evidence type="ECO:0000313" key="5">
    <source>
        <dbReference type="Proteomes" id="UP000256297"/>
    </source>
</evidence>
<geneLocation type="plasmid" evidence="5">
    <name>cbm2589_p</name>
</geneLocation>
<organism evidence="2">
    <name type="scientific">Cupriavidus taiwanensis</name>
    <dbReference type="NCBI Taxonomy" id="164546"/>
    <lineage>
        <taxon>Bacteria</taxon>
        <taxon>Pseudomonadati</taxon>
        <taxon>Pseudomonadota</taxon>
        <taxon>Betaproteobacteria</taxon>
        <taxon>Burkholderiales</taxon>
        <taxon>Burkholderiaceae</taxon>
        <taxon>Cupriavidus</taxon>
    </lineage>
</organism>
<protein>
    <submittedName>
        <fullName evidence="2">Uncharacterized protein</fullName>
    </submittedName>
</protein>
<geneLocation type="plasmid" evidence="3">
    <name>CBM2636p</name>
</geneLocation>
<evidence type="ECO:0000313" key="3">
    <source>
        <dbReference type="EMBL" id="SPD69090.1"/>
    </source>
</evidence>
<gene>
    <name evidence="2" type="ORF">CBM2586_P10018</name>
    <name evidence="1" type="ORF">CBM2589_P10014</name>
    <name evidence="3" type="ORF">CBM2636_P10001</name>
</gene>
<keyword evidence="3" id="KW-0614">Plasmid</keyword>
<sequence>MIVLCLGKDRREKVTEQGAFICGNVESAAIERNGEFSGNVVHANLI</sequence>
<dbReference type="EMBL" id="OFSN01000028">
    <property type="protein sequence ID" value="SOY77235.1"/>
    <property type="molecule type" value="Genomic_DNA"/>
</dbReference>
<name>A0A375CPP7_9BURK</name>
<reference evidence="4 5" key="1">
    <citation type="submission" date="2018-01" db="EMBL/GenBank/DDBJ databases">
        <authorList>
            <person name="Clerissi C."/>
        </authorList>
    </citation>
    <scope>NUCLEOTIDE SEQUENCE</scope>
    <source>
        <strain evidence="2">Cupriavidus taiwanensis LMG 19430</strain>
        <strain evidence="1">Cupriavidus taiwanensis STM 3521</strain>
        <strain evidence="3">Cupriavidus taiwanensis SWF 66322</strain>
        <plasmid evidence="5">cbm2589_p</plasmid>
        <plasmid evidence="3">CBM2636p</plasmid>
        <plasmid evidence="4">cbm2636p</plasmid>
    </source>
</reference>
<dbReference type="EMBL" id="OFSP01000040">
    <property type="protein sequence ID" value="SOY75218.1"/>
    <property type="molecule type" value="Genomic_DNA"/>
</dbReference>
<evidence type="ECO:0000313" key="2">
    <source>
        <dbReference type="EMBL" id="SOY77235.1"/>
    </source>
</evidence>
<evidence type="ECO:0000313" key="1">
    <source>
        <dbReference type="EMBL" id="SOY75218.1"/>
    </source>
</evidence>
<dbReference type="EMBL" id="LT984815">
    <property type="protein sequence ID" value="SPD69090.1"/>
    <property type="molecule type" value="Genomic_DNA"/>
</dbReference>
<dbReference type="AlphaFoldDB" id="A0A375CPP7"/>
<accession>A0A375CPP7</accession>
<evidence type="ECO:0000313" key="4">
    <source>
        <dbReference type="Proteomes" id="UP000254259"/>
    </source>
</evidence>
<dbReference type="Proteomes" id="UP000254259">
    <property type="component" value="Plasmid CBM2636p"/>
</dbReference>
<geneLocation type="plasmid" evidence="4">
    <name>cbm2636p</name>
</geneLocation>
<dbReference type="Proteomes" id="UP000257016">
    <property type="component" value="Unassembled WGS sequence"/>
</dbReference>
<dbReference type="Proteomes" id="UP000256297">
    <property type="component" value="Plasmid CBM2589_p"/>
</dbReference>